<dbReference type="GO" id="GO:0008270">
    <property type="term" value="F:zinc ion binding"/>
    <property type="evidence" value="ECO:0007669"/>
    <property type="project" value="InterPro"/>
</dbReference>
<name>A0AAE0WW16_9PEZI</name>
<evidence type="ECO:0000256" key="1">
    <source>
        <dbReference type="ARBA" id="ARBA00023242"/>
    </source>
</evidence>
<dbReference type="GO" id="GO:0000981">
    <property type="term" value="F:DNA-binding transcription factor activity, RNA polymerase II-specific"/>
    <property type="evidence" value="ECO:0007669"/>
    <property type="project" value="InterPro"/>
</dbReference>
<feature type="region of interest" description="Disordered" evidence="2">
    <location>
        <begin position="705"/>
        <end position="728"/>
    </location>
</feature>
<dbReference type="AlphaFoldDB" id="A0AAE0WW16"/>
<reference evidence="3" key="1">
    <citation type="submission" date="2023-07" db="EMBL/GenBank/DDBJ databases">
        <title>Black Yeasts Isolated from many extreme environments.</title>
        <authorList>
            <person name="Coleine C."/>
            <person name="Stajich J.E."/>
            <person name="Selbmann L."/>
        </authorList>
    </citation>
    <scope>NUCLEOTIDE SEQUENCE</scope>
    <source>
        <strain evidence="3">CCFEE 5485</strain>
    </source>
</reference>
<dbReference type="CDD" id="cd00067">
    <property type="entry name" value="GAL4"/>
    <property type="match status" value="1"/>
</dbReference>
<evidence type="ECO:0000256" key="2">
    <source>
        <dbReference type="SAM" id="MobiDB-lite"/>
    </source>
</evidence>
<feature type="region of interest" description="Disordered" evidence="2">
    <location>
        <begin position="616"/>
        <end position="647"/>
    </location>
</feature>
<organism evidence="3 4">
    <name type="scientific">Recurvomyces mirabilis</name>
    <dbReference type="NCBI Taxonomy" id="574656"/>
    <lineage>
        <taxon>Eukaryota</taxon>
        <taxon>Fungi</taxon>
        <taxon>Dikarya</taxon>
        <taxon>Ascomycota</taxon>
        <taxon>Pezizomycotina</taxon>
        <taxon>Dothideomycetes</taxon>
        <taxon>Dothideomycetidae</taxon>
        <taxon>Mycosphaerellales</taxon>
        <taxon>Teratosphaeriaceae</taxon>
        <taxon>Recurvomyces</taxon>
    </lineage>
</organism>
<protein>
    <submittedName>
        <fullName evidence="3">Uncharacterized protein</fullName>
    </submittedName>
</protein>
<gene>
    <name evidence="3" type="ORF">LTR78_001431</name>
</gene>
<accession>A0AAE0WW16</accession>
<evidence type="ECO:0000313" key="3">
    <source>
        <dbReference type="EMBL" id="KAK3678978.1"/>
    </source>
</evidence>
<feature type="region of interest" description="Disordered" evidence="2">
    <location>
        <begin position="528"/>
        <end position="587"/>
    </location>
</feature>
<feature type="region of interest" description="Disordered" evidence="2">
    <location>
        <begin position="485"/>
        <end position="504"/>
    </location>
</feature>
<comment type="caution">
    <text evidence="3">The sequence shown here is derived from an EMBL/GenBank/DDBJ whole genome shotgun (WGS) entry which is preliminary data.</text>
</comment>
<feature type="compositionally biased region" description="Basic and acidic residues" evidence="2">
    <location>
        <begin position="628"/>
        <end position="644"/>
    </location>
</feature>
<feature type="region of interest" description="Disordered" evidence="2">
    <location>
        <begin position="368"/>
        <end position="391"/>
    </location>
</feature>
<keyword evidence="4" id="KW-1185">Reference proteome</keyword>
<dbReference type="Proteomes" id="UP001274830">
    <property type="component" value="Unassembled WGS sequence"/>
</dbReference>
<feature type="compositionally biased region" description="Polar residues" evidence="2">
    <location>
        <begin position="540"/>
        <end position="550"/>
    </location>
</feature>
<proteinExistence type="predicted"/>
<feature type="compositionally biased region" description="Basic and acidic residues" evidence="2">
    <location>
        <begin position="574"/>
        <end position="584"/>
    </location>
</feature>
<feature type="compositionally biased region" description="Basic and acidic residues" evidence="2">
    <location>
        <begin position="528"/>
        <end position="538"/>
    </location>
</feature>
<dbReference type="EMBL" id="JAUTXT010000003">
    <property type="protein sequence ID" value="KAK3678978.1"/>
    <property type="molecule type" value="Genomic_DNA"/>
</dbReference>
<evidence type="ECO:0000313" key="4">
    <source>
        <dbReference type="Proteomes" id="UP001274830"/>
    </source>
</evidence>
<dbReference type="InterPro" id="IPR001138">
    <property type="entry name" value="Zn2Cys6_DnaBD"/>
</dbReference>
<keyword evidence="1" id="KW-0539">Nucleus</keyword>
<sequence length="933" mass="101966">MAHFNDNFMNFTPVDNYVITRIVPGKPYDPTSPPVFYPAKDSDELFDALRTAFPHVKSHPERMRDAMIKFLMEERQAEQMQPAFAPTAATTPVTFQQTWPSMSSSGTSSTWSSPETLDLATPIFGMSPGPMAPPPLTRQYSTAPSVAAPSTADSTSPVAIEDMTTVFSISTTGQPKQRVRRRMTEAEKAEYRKRRIVKACDSCSRRKRKCSHNQPEMETLASKQKITKPRQTLAAATGQNIQQALVNFDDLDFGDHFAADIQLFDNFTNDLEDPLHYMQYDQQKNFDHLLGASTNNLSDHQYQFDGQPDWATNGSSSDWGVQDTPQHEIELAHARARATNAAQLQDVNAQFEADHLRSDFHPHRLFSTINTRSSSQSSSGSGGPSPSGNRMLWEHLRTGQIEPTHTAHLHEALSAALVNEDTGGSETGHSIRRQERTSWASSVLAVTGTAKAVRAFGRVLQSNGPTRISLQLIRMSNVISTVAHSRQPAHNGGPMATSQASNPQGYFGLKQNLLNKFSALDAKDPIADAGKQQREGYKASRTSPALSSDEQASRGLGMEMASTSVPLNKGGSLFEKESPARNEGRPAFTLGEGIERATSPSAELYMLKRRIPRTLQSGASNGGAYQRLDTDNYTRPIPGDRDPGRTTTSRQLLVANADQDTMFKNLHNGFVTDTAPPGSSSGGNLSRLDVWANPGPAAHIAVKPEASTPRRELVTNAHSSSATDGQGRAVVAASPQLQQRAQSVEGTTTRVDDVDIVYVHKKRDTFRRRDHFGRVQQEQDGREARVRQTQASVPGAATGLDSMLAVVCGVLMLATASSMLSASAVDPSLLLLALLIPVNGTRGTKALARCWARYSHVYGTMLENIKACYLLLVLETLALFTGTRSWQEVPTCDRMHEGRSGKESGNRKIDGAMAHRWGSCGGAFPRFWDALVC</sequence>